<dbReference type="EMBL" id="CP061800">
    <property type="protein sequence ID" value="QTA84180.1"/>
    <property type="molecule type" value="Genomic_DNA"/>
</dbReference>
<protein>
    <submittedName>
        <fullName evidence="1">Uncharacterized protein</fullName>
    </submittedName>
</protein>
<name>A0A975GK63_9BACT</name>
<sequence>MDDAAAMERRKWDIKEDGKIGLEEAVRALRVVAGIQEDISHPDADMGVITVSGTGKDSYEVYDSTGTGEPLGSAKTNEDVPLPPGEYTVFLNKSVQTAVVQAGKKEILEAGIVSVAGTGDDKFYVYDETGTGDSLAYAKVNEEIELFPDTYTLSLNKSRQNITVETGIKAVAVAGLISVSGTGQDTFYIYDDDLSGDSLAYAKTNQDIELLPGSYIASVNNTRETAEVEPGEKTVLTAGLVSVSGNGKDDFYVYDTAGNKLDYADTNKEVEVFSGDYTVAVNETSQQIAVESGEKTVLTAGSISVSGTGTDDFYVYNTEGKQLDYTKTNGEVEVFPGTYVVRVNKTKQTATVQAGEKRTLAAGRLTVLSPGEAPSYFGPSYYVYDSDGNKLDSSSLNGEIELFPGSYRVLLNDTAQNASVQAGEETVLLAGTLSVSSTSANTSFYVYNSDEDELGHASVNSRFYVFPGNYIVSLRTVRQNARVYAGEKTVLEAGTLSVSSISKTGNATFYVYDSAWNKLGYASTNKEVEMFPGTYTLRLNDTEKAAMVQAGKNAVLASGTLTVLRTGTSYYDVYDSDENKLYHTSGEKNIELFPGAYKVIFGDENLSAEVRAGQNTEVSF</sequence>
<keyword evidence="2" id="KW-1185">Reference proteome</keyword>
<proteinExistence type="predicted"/>
<reference evidence="1" key="1">
    <citation type="journal article" date="2021" name="Microb. Physiol.">
        <title>Proteogenomic Insights into the Physiology of Marine, Sulfate-Reducing, Filamentous Desulfonema limicola and Desulfonema magnum.</title>
        <authorList>
            <person name="Schnaars V."/>
            <person name="Wohlbrand L."/>
            <person name="Scheve S."/>
            <person name="Hinrichs C."/>
            <person name="Reinhardt R."/>
            <person name="Rabus R."/>
        </authorList>
    </citation>
    <scope>NUCLEOTIDE SEQUENCE</scope>
    <source>
        <strain evidence="1">4be13</strain>
    </source>
</reference>
<accession>A0A975GK63</accession>
<evidence type="ECO:0000313" key="2">
    <source>
        <dbReference type="Proteomes" id="UP000663722"/>
    </source>
</evidence>
<dbReference type="KEGG" id="dmm:dnm_001740"/>
<gene>
    <name evidence="1" type="ORF">dnm_001740</name>
</gene>
<dbReference type="Proteomes" id="UP000663722">
    <property type="component" value="Chromosome"/>
</dbReference>
<evidence type="ECO:0000313" key="1">
    <source>
        <dbReference type="EMBL" id="QTA84180.1"/>
    </source>
</evidence>
<dbReference type="AlphaFoldDB" id="A0A975GK63"/>
<organism evidence="1 2">
    <name type="scientific">Desulfonema magnum</name>
    <dbReference type="NCBI Taxonomy" id="45655"/>
    <lineage>
        <taxon>Bacteria</taxon>
        <taxon>Pseudomonadati</taxon>
        <taxon>Thermodesulfobacteriota</taxon>
        <taxon>Desulfobacteria</taxon>
        <taxon>Desulfobacterales</taxon>
        <taxon>Desulfococcaceae</taxon>
        <taxon>Desulfonema</taxon>
    </lineage>
</organism>